<organism evidence="2 3">
    <name type="scientific">Caerostris darwini</name>
    <dbReference type="NCBI Taxonomy" id="1538125"/>
    <lineage>
        <taxon>Eukaryota</taxon>
        <taxon>Metazoa</taxon>
        <taxon>Ecdysozoa</taxon>
        <taxon>Arthropoda</taxon>
        <taxon>Chelicerata</taxon>
        <taxon>Arachnida</taxon>
        <taxon>Araneae</taxon>
        <taxon>Araneomorphae</taxon>
        <taxon>Entelegynae</taxon>
        <taxon>Araneoidea</taxon>
        <taxon>Araneidae</taxon>
        <taxon>Caerostris</taxon>
    </lineage>
</organism>
<accession>A0AAV4N2I9</accession>
<dbReference type="AlphaFoldDB" id="A0AAV4N2I9"/>
<keyword evidence="1" id="KW-1133">Transmembrane helix</keyword>
<sequence>MEILNTCNRQISTTYYFPGCCLFCVYVWVVSLSWVGRYQENPLDASVCAGAYGALGFLRSLRSSSVRLSGLGSSSRGSETGEVLGLGLLGAGDPPHIVTFRTQTLDRLLHSFHYLW</sequence>
<keyword evidence="1" id="KW-0472">Membrane</keyword>
<evidence type="ECO:0000313" key="3">
    <source>
        <dbReference type="Proteomes" id="UP001054837"/>
    </source>
</evidence>
<keyword evidence="1" id="KW-0812">Transmembrane</keyword>
<name>A0AAV4N2I9_9ARAC</name>
<evidence type="ECO:0000256" key="1">
    <source>
        <dbReference type="SAM" id="Phobius"/>
    </source>
</evidence>
<evidence type="ECO:0000313" key="2">
    <source>
        <dbReference type="EMBL" id="GIX78954.1"/>
    </source>
</evidence>
<proteinExistence type="predicted"/>
<protein>
    <submittedName>
        <fullName evidence="2">Uncharacterized protein</fullName>
    </submittedName>
</protein>
<keyword evidence="3" id="KW-1185">Reference proteome</keyword>
<reference evidence="2 3" key="1">
    <citation type="submission" date="2021-06" db="EMBL/GenBank/DDBJ databases">
        <title>Caerostris darwini draft genome.</title>
        <authorList>
            <person name="Kono N."/>
            <person name="Arakawa K."/>
        </authorList>
    </citation>
    <scope>NUCLEOTIDE SEQUENCE [LARGE SCALE GENOMIC DNA]</scope>
</reference>
<dbReference type="EMBL" id="BPLQ01001140">
    <property type="protein sequence ID" value="GIX78954.1"/>
    <property type="molecule type" value="Genomic_DNA"/>
</dbReference>
<feature type="transmembrane region" description="Helical" evidence="1">
    <location>
        <begin position="15"/>
        <end position="35"/>
    </location>
</feature>
<comment type="caution">
    <text evidence="2">The sequence shown here is derived from an EMBL/GenBank/DDBJ whole genome shotgun (WGS) entry which is preliminary data.</text>
</comment>
<dbReference type="Proteomes" id="UP001054837">
    <property type="component" value="Unassembled WGS sequence"/>
</dbReference>
<gene>
    <name evidence="2" type="ORF">CDAR_286121</name>
</gene>